<dbReference type="PIRSF" id="PIRSF016202">
    <property type="entry name" value="PH1107"/>
    <property type="match status" value="1"/>
</dbReference>
<dbReference type="AlphaFoldDB" id="A0A0E1NQA1"/>
<evidence type="ECO:0008006" key="6">
    <source>
        <dbReference type="Google" id="ProtNLM"/>
    </source>
</evidence>
<gene>
    <name evidence="4" type="ordered locus">YPA_1970</name>
</gene>
<dbReference type="PANTHER" id="PTHR34106">
    <property type="entry name" value="GLYCOSIDASE"/>
    <property type="match status" value="1"/>
</dbReference>
<evidence type="ECO:0000256" key="2">
    <source>
        <dbReference type="ARBA" id="ARBA00022679"/>
    </source>
</evidence>
<comment type="similarity">
    <text evidence="3">Belongs to the glycosyl hydrolase 130 family.</text>
</comment>
<dbReference type="HOGENOM" id="CLU_046648_0_0_6"/>
<dbReference type="RefSeq" id="WP_002210196.1">
    <property type="nucleotide sequence ID" value="NC_008150.1"/>
</dbReference>
<dbReference type="PANTHER" id="PTHR34106:SF5">
    <property type="entry name" value="GLYCOSIDASE"/>
    <property type="match status" value="1"/>
</dbReference>
<evidence type="ECO:0000256" key="1">
    <source>
        <dbReference type="ARBA" id="ARBA00022676"/>
    </source>
</evidence>
<dbReference type="GeneID" id="57976209"/>
<dbReference type="Gene3D" id="2.115.10.20">
    <property type="entry name" value="Glycosyl hydrolase domain, family 43"/>
    <property type="match status" value="1"/>
</dbReference>
<dbReference type="SUPFAM" id="SSF75005">
    <property type="entry name" value="Arabinanase/levansucrase/invertase"/>
    <property type="match status" value="1"/>
</dbReference>
<dbReference type="PATRIC" id="fig|360102.15.peg.592"/>
<protein>
    <recommendedName>
        <fullName evidence="6">Glycosidase</fullName>
    </recommendedName>
</protein>
<dbReference type="InterPro" id="IPR007184">
    <property type="entry name" value="Mannoside_phosphorylase"/>
</dbReference>
<sequence>MMRYSGNPLITPQDITPSHPGFKVECAFNAGITKLGDETIMLIRIAESVIPESEGITVVPLLMEISGHWQVTTRVFKHDDPAYDFSDPRLISDIADPSTVYLTSLSHLRVARSHDGVTFVVDDQPFIFPANGDEAFGCEDARITQIDGAYYINYSAVSAKGICTALAVTQDFTDVKRLGLIFCPDNRDACLFPEKINGKYMTLHRPAPKHFGKPEIWLASSLDLLHWGDHRHLLGTSQDPWDALKLGGGAQMLKTEKGWLQIYHGVDATQRYSLGALLLDLEQPTKILAKSPVPLLQPQAPYELHGFFGNVVFTCGALIENDSLRVYYGAADECMCLAEMPLAQLWQHLSV</sequence>
<dbReference type="KEGG" id="ypa:YPA_1970"/>
<evidence type="ECO:0000313" key="4">
    <source>
        <dbReference type="EMBL" id="ABG13936.1"/>
    </source>
</evidence>
<name>A0A0E1NQA1_YERPA</name>
<dbReference type="Proteomes" id="UP000001971">
    <property type="component" value="Chromosome"/>
</dbReference>
<evidence type="ECO:0000313" key="5">
    <source>
        <dbReference type="Proteomes" id="UP000001971"/>
    </source>
</evidence>
<evidence type="ECO:0000256" key="3">
    <source>
        <dbReference type="ARBA" id="ARBA00024356"/>
    </source>
</evidence>
<keyword evidence="1" id="KW-0328">Glycosyltransferase</keyword>
<dbReference type="CDD" id="cd18612">
    <property type="entry name" value="GH130_Lin0857-like"/>
    <property type="match status" value="1"/>
</dbReference>
<reference evidence="4 5" key="1">
    <citation type="journal article" date="2006" name="J. Bacteriol.">
        <title>Complete genome sequence of Yersinia pestis strains Antiqua and Nepal516: evidence of gene reduction in an emerging pathogen.</title>
        <authorList>
            <person name="Chain P.S."/>
            <person name="Hu P."/>
            <person name="Malfatti S.A."/>
            <person name="Radnedge L."/>
            <person name="Larimer F."/>
            <person name="Vergez L.M."/>
            <person name="Worsham P."/>
            <person name="Chu M.C."/>
            <person name="Andersen G.L."/>
        </authorList>
    </citation>
    <scope>NUCLEOTIDE SEQUENCE [LARGE SCALE GENOMIC DNA]</scope>
    <source>
        <strain evidence="4 5">Antiqua</strain>
    </source>
</reference>
<keyword evidence="2" id="KW-0808">Transferase</keyword>
<accession>A0A0E1NQA1</accession>
<dbReference type="EMBL" id="CP000308">
    <property type="protein sequence ID" value="ABG13936.1"/>
    <property type="molecule type" value="Genomic_DNA"/>
</dbReference>
<dbReference type="Pfam" id="PF04041">
    <property type="entry name" value="Glyco_hydro_130"/>
    <property type="match status" value="1"/>
</dbReference>
<organism evidence="4 5">
    <name type="scientific">Yersinia pestis bv. Antiqua (strain Antiqua)</name>
    <dbReference type="NCBI Taxonomy" id="360102"/>
    <lineage>
        <taxon>Bacteria</taxon>
        <taxon>Pseudomonadati</taxon>
        <taxon>Pseudomonadota</taxon>
        <taxon>Gammaproteobacteria</taxon>
        <taxon>Enterobacterales</taxon>
        <taxon>Yersiniaceae</taxon>
        <taxon>Yersinia</taxon>
    </lineage>
</organism>
<proteinExistence type="inferred from homology"/>
<dbReference type="GO" id="GO:0016757">
    <property type="term" value="F:glycosyltransferase activity"/>
    <property type="evidence" value="ECO:0007669"/>
    <property type="project" value="UniProtKB-KW"/>
</dbReference>
<dbReference type="InterPro" id="IPR023296">
    <property type="entry name" value="Glyco_hydro_beta-prop_sf"/>
</dbReference>